<reference evidence="3" key="1">
    <citation type="submission" date="2018-12" db="EMBL/GenBank/DDBJ databases">
        <title>Bacillus chawlae sp. nov., Bacillus glennii sp. nov., and Bacillus saganii sp. nov. Isolated from the Vehicle Assembly Building at Kennedy Space Center where the Viking Spacecraft were Assembled.</title>
        <authorList>
            <person name="Seuylemezian A."/>
            <person name="Vaishampayan P."/>
        </authorList>
    </citation>
    <scope>NUCLEOTIDE SEQUENCE [LARGE SCALE GENOMIC DNA]</scope>
    <source>
        <strain evidence="3">DSM 13966</strain>
    </source>
</reference>
<name>A0A427TP18_9BACI</name>
<dbReference type="GO" id="GO:0030435">
    <property type="term" value="P:sporulation resulting in formation of a cellular spore"/>
    <property type="evidence" value="ECO:0007669"/>
    <property type="project" value="InterPro"/>
</dbReference>
<keyword evidence="2" id="KW-0946">Virion</keyword>
<evidence type="ECO:0000313" key="3">
    <source>
        <dbReference type="Proteomes" id="UP000279911"/>
    </source>
</evidence>
<feature type="domain" description="Spore coat protein X/V" evidence="1">
    <location>
        <begin position="89"/>
        <end position="145"/>
    </location>
</feature>
<dbReference type="GO" id="GO:0031160">
    <property type="term" value="C:spore wall"/>
    <property type="evidence" value="ECO:0007669"/>
    <property type="project" value="InterPro"/>
</dbReference>
<organism evidence="2 3">
    <name type="scientific">Mesobacillus subterraneus</name>
    <dbReference type="NCBI Taxonomy" id="285983"/>
    <lineage>
        <taxon>Bacteria</taxon>
        <taxon>Bacillati</taxon>
        <taxon>Bacillota</taxon>
        <taxon>Bacilli</taxon>
        <taxon>Bacillales</taxon>
        <taxon>Bacillaceae</taxon>
        <taxon>Mesobacillus</taxon>
    </lineage>
</organism>
<dbReference type="Pfam" id="PF07552">
    <property type="entry name" value="Coat_X"/>
    <property type="match status" value="2"/>
</dbReference>
<sequence length="146" mass="15978">MSEDKKWRALDHCDKGKDKCDDGATVLQDGDQIMKTDQQSFEWIIIKDSEGVDVQTTDTQAAVSLQLGLQAAIAAVISITIGDTDRGNAVVQDIKQVMKTKQRNTQKTIIESSKHVKVTTTDTDVAVNIQALLQILIAVVVKLDVL</sequence>
<dbReference type="OrthoDB" id="2376847at2"/>
<dbReference type="EMBL" id="RSFW01000017">
    <property type="protein sequence ID" value="RSD26104.1"/>
    <property type="molecule type" value="Genomic_DNA"/>
</dbReference>
<dbReference type="Proteomes" id="UP000279911">
    <property type="component" value="Unassembled WGS sequence"/>
</dbReference>
<dbReference type="AlphaFoldDB" id="A0A427TP18"/>
<dbReference type="RefSeq" id="WP_125480805.1">
    <property type="nucleotide sequence ID" value="NZ_RSFW01000017.1"/>
</dbReference>
<evidence type="ECO:0000259" key="1">
    <source>
        <dbReference type="Pfam" id="PF07552"/>
    </source>
</evidence>
<accession>A0A427TP18</accession>
<proteinExistence type="predicted"/>
<protein>
    <submittedName>
        <fullName evidence="2">Spore coat protein</fullName>
    </submittedName>
</protein>
<comment type="caution">
    <text evidence="2">The sequence shown here is derived from an EMBL/GenBank/DDBJ whole genome shotgun (WGS) entry which is preliminary data.</text>
</comment>
<feature type="domain" description="Spore coat protein X/V" evidence="1">
    <location>
        <begin position="25"/>
        <end position="81"/>
    </location>
</feature>
<keyword evidence="2" id="KW-0167">Capsid protein</keyword>
<gene>
    <name evidence="2" type="ORF">EJA10_14850</name>
</gene>
<dbReference type="InterPro" id="IPR011428">
    <property type="entry name" value="Spore_coat_X/V"/>
</dbReference>
<evidence type="ECO:0000313" key="2">
    <source>
        <dbReference type="EMBL" id="RSD26104.1"/>
    </source>
</evidence>